<sequence length="424" mass="47466">MTETMDQKHSRRAKRLRENQGIRSLMEDLGKQTGHPDEIPLGGGNPAHIPEAEAVFHETFANLTKDPAFRSLLGDYQAPIGNDHFREIAAESLSSHLGANLRKENIAFFNGSQNAYSYLLNLHSGIMADGSFKKILLPIVPEYIGYADQTISEGVFVANPPNVIQTGKNRFRYELNKSSFDLTDVGVLAISRPTNPTGNVMNLSDLEWMEGKTKEQNIPILIDLAYGNPFPNLIGKEDPIHFGEGRTLSLSFSKIGLPGVRLGIVISNEETIEILSSFAAVGNLAVGNLGVFMMEQLFQKNLLSQLSANILRPFYESRRDFALEQFTLAFQKMGVAFEIHDPMGGFFLWIRFPKLSISNHQLYHLCKDKRLFIVSGHYFFPGLNTDFSHTKECIRLTYCRKEEELARGAQILAEIVASHQAKSE</sequence>
<dbReference type="SUPFAM" id="SSF53383">
    <property type="entry name" value="PLP-dependent transferases"/>
    <property type="match status" value="1"/>
</dbReference>
<dbReference type="CDD" id="cd00609">
    <property type="entry name" value="AAT_like"/>
    <property type="match status" value="1"/>
</dbReference>
<evidence type="ECO:0000313" key="8">
    <source>
        <dbReference type="Proteomes" id="UP000297567"/>
    </source>
</evidence>
<dbReference type="GO" id="GO:0030170">
    <property type="term" value="F:pyridoxal phosphate binding"/>
    <property type="evidence" value="ECO:0007669"/>
    <property type="project" value="InterPro"/>
</dbReference>
<keyword evidence="7" id="KW-0670">Pyruvate</keyword>
<comment type="cofactor">
    <cofactor evidence="1">
        <name>pyridoxal 5'-phosphate</name>
        <dbReference type="ChEBI" id="CHEBI:597326"/>
    </cofactor>
</comment>
<dbReference type="InterPro" id="IPR050859">
    <property type="entry name" value="Class-I_PLP-dep_aminotransf"/>
</dbReference>
<dbReference type="EMBL" id="RQGH01000033">
    <property type="protein sequence ID" value="TGL59970.1"/>
    <property type="molecule type" value="Genomic_DNA"/>
</dbReference>
<name>A0A4Z0ZWA1_9LEPT</name>
<keyword evidence="4" id="KW-0663">Pyridoxal phosphate</keyword>
<keyword evidence="3 7" id="KW-0808">Transferase</keyword>
<dbReference type="GO" id="GO:0009042">
    <property type="term" value="F:valine-pyruvate transaminase activity"/>
    <property type="evidence" value="ECO:0007669"/>
    <property type="project" value="UniProtKB-EC"/>
</dbReference>
<dbReference type="InterPro" id="IPR004839">
    <property type="entry name" value="Aminotransferase_I/II_large"/>
</dbReference>
<proteinExistence type="predicted"/>
<evidence type="ECO:0000256" key="3">
    <source>
        <dbReference type="ARBA" id="ARBA00022679"/>
    </source>
</evidence>
<reference evidence="7" key="1">
    <citation type="journal article" date="2019" name="PLoS Negl. Trop. Dis.">
        <title>Revisiting the worldwide diversity of Leptospira species in the environment.</title>
        <authorList>
            <person name="Vincent A.T."/>
            <person name="Schiettekatte O."/>
            <person name="Bourhy P."/>
            <person name="Veyrier F.J."/>
            <person name="Picardeau M."/>
        </authorList>
    </citation>
    <scope>NUCLEOTIDE SEQUENCE [LARGE SCALE GENOMIC DNA]</scope>
    <source>
        <strain evidence="7">201702451</strain>
    </source>
</reference>
<dbReference type="GO" id="GO:1901605">
    <property type="term" value="P:alpha-amino acid metabolic process"/>
    <property type="evidence" value="ECO:0007669"/>
    <property type="project" value="TreeGrafter"/>
</dbReference>
<protein>
    <submittedName>
        <fullName evidence="7">Valine--pyruvate transaminase</fullName>
        <ecNumber evidence="7">2.6.1.66</ecNumber>
    </submittedName>
</protein>
<keyword evidence="2 7" id="KW-0032">Aminotransferase</keyword>
<evidence type="ECO:0000256" key="4">
    <source>
        <dbReference type="ARBA" id="ARBA00022898"/>
    </source>
</evidence>
<dbReference type="PANTHER" id="PTHR42790">
    <property type="entry name" value="AMINOTRANSFERASE"/>
    <property type="match status" value="1"/>
</dbReference>
<comment type="caution">
    <text evidence="7">The sequence shown here is derived from an EMBL/GenBank/DDBJ whole genome shotgun (WGS) entry which is preliminary data.</text>
</comment>
<organism evidence="7 8">
    <name type="scientific">Leptospira jelokensis</name>
    <dbReference type="NCBI Taxonomy" id="2484931"/>
    <lineage>
        <taxon>Bacteria</taxon>
        <taxon>Pseudomonadati</taxon>
        <taxon>Spirochaetota</taxon>
        <taxon>Spirochaetia</taxon>
        <taxon>Leptospirales</taxon>
        <taxon>Leptospiraceae</taxon>
        <taxon>Leptospira</taxon>
    </lineage>
</organism>
<evidence type="ECO:0000256" key="1">
    <source>
        <dbReference type="ARBA" id="ARBA00001933"/>
    </source>
</evidence>
<evidence type="ECO:0000256" key="5">
    <source>
        <dbReference type="SAM" id="MobiDB-lite"/>
    </source>
</evidence>
<evidence type="ECO:0000313" key="7">
    <source>
        <dbReference type="EMBL" id="TGL59970.1"/>
    </source>
</evidence>
<gene>
    <name evidence="7" type="ORF">EHQ62_16555</name>
</gene>
<dbReference type="EC" id="2.6.1.66" evidence="7"/>
<feature type="domain" description="Aminotransferase class I/classII large" evidence="6">
    <location>
        <begin position="76"/>
        <end position="410"/>
    </location>
</feature>
<keyword evidence="8" id="KW-1185">Reference proteome</keyword>
<dbReference type="PANTHER" id="PTHR42790:SF4">
    <property type="entry name" value="VALINE--PYRUVATE AMINOTRANSFERASE"/>
    <property type="match status" value="1"/>
</dbReference>
<dbReference type="Pfam" id="PF00155">
    <property type="entry name" value="Aminotran_1_2"/>
    <property type="match status" value="1"/>
</dbReference>
<evidence type="ECO:0000256" key="2">
    <source>
        <dbReference type="ARBA" id="ARBA00022576"/>
    </source>
</evidence>
<evidence type="ECO:0000259" key="6">
    <source>
        <dbReference type="Pfam" id="PF00155"/>
    </source>
</evidence>
<accession>A0A4Z0ZWA1</accession>
<dbReference type="AlphaFoldDB" id="A0A4Z0ZWA1"/>
<dbReference type="Gene3D" id="3.40.640.10">
    <property type="entry name" value="Type I PLP-dependent aspartate aminotransferase-like (Major domain)"/>
    <property type="match status" value="1"/>
</dbReference>
<feature type="region of interest" description="Disordered" evidence="5">
    <location>
        <begin position="1"/>
        <end position="20"/>
    </location>
</feature>
<dbReference type="RefSeq" id="WP_135644863.1">
    <property type="nucleotide sequence ID" value="NZ_RQGH01000033.1"/>
</dbReference>
<dbReference type="NCBIfam" id="NF006967">
    <property type="entry name" value="PRK09440.1-5"/>
    <property type="match status" value="1"/>
</dbReference>
<dbReference type="Proteomes" id="UP000297567">
    <property type="component" value="Unassembled WGS sequence"/>
</dbReference>
<dbReference type="InterPro" id="IPR015421">
    <property type="entry name" value="PyrdxlP-dep_Trfase_major"/>
</dbReference>
<dbReference type="GO" id="GO:0005829">
    <property type="term" value="C:cytosol"/>
    <property type="evidence" value="ECO:0007669"/>
    <property type="project" value="TreeGrafter"/>
</dbReference>
<dbReference type="InterPro" id="IPR015424">
    <property type="entry name" value="PyrdxlP-dep_Trfase"/>
</dbReference>